<keyword evidence="3" id="KW-1185">Reference proteome</keyword>
<dbReference type="AlphaFoldDB" id="A0A7S2LD81"/>
<dbReference type="Proteomes" id="UP001224775">
    <property type="component" value="Unassembled WGS sequence"/>
</dbReference>
<sequence>MVSQAEVAEINTYFQNRMAESKKIWATRGKDARIAAAAAKANQPPTWRQLKGVPLMLHEIKHVGNRPFMVGFGLVSLGALYLQTKFTDEMKKDSLYWSTYHLKENKSAH</sequence>
<reference evidence="2" key="2">
    <citation type="submission" date="2023-06" db="EMBL/GenBank/DDBJ databases">
        <title>Survivors Of The Sea: Transcriptome response of Skeletonema marinoi to long-term dormancy.</title>
        <authorList>
            <person name="Pinder M.I.M."/>
            <person name="Kourtchenko O."/>
            <person name="Robertson E.K."/>
            <person name="Larsson T."/>
            <person name="Maumus F."/>
            <person name="Osuna-Cruz C.M."/>
            <person name="Vancaester E."/>
            <person name="Stenow R."/>
            <person name="Vandepoele K."/>
            <person name="Ploug H."/>
            <person name="Bruchert V."/>
            <person name="Godhe A."/>
            <person name="Topel M."/>
        </authorList>
    </citation>
    <scope>NUCLEOTIDE SEQUENCE</scope>
    <source>
        <strain evidence="2">R05AC</strain>
    </source>
</reference>
<gene>
    <name evidence="2" type="ORF">QTG54_009018</name>
    <name evidence="1" type="ORF">SMAR0320_LOCUS10473</name>
</gene>
<proteinExistence type="predicted"/>
<evidence type="ECO:0000313" key="3">
    <source>
        <dbReference type="Proteomes" id="UP001224775"/>
    </source>
</evidence>
<dbReference type="EMBL" id="JATAAI010000016">
    <property type="protein sequence ID" value="KAK1740068.1"/>
    <property type="molecule type" value="Genomic_DNA"/>
</dbReference>
<dbReference type="EMBL" id="HBGZ01014636">
    <property type="protein sequence ID" value="CAD9601422.1"/>
    <property type="molecule type" value="Transcribed_RNA"/>
</dbReference>
<evidence type="ECO:0000313" key="2">
    <source>
        <dbReference type="EMBL" id="KAK1740068.1"/>
    </source>
</evidence>
<organism evidence="1">
    <name type="scientific">Skeletonema marinoi</name>
    <dbReference type="NCBI Taxonomy" id="267567"/>
    <lineage>
        <taxon>Eukaryota</taxon>
        <taxon>Sar</taxon>
        <taxon>Stramenopiles</taxon>
        <taxon>Ochrophyta</taxon>
        <taxon>Bacillariophyta</taxon>
        <taxon>Coscinodiscophyceae</taxon>
        <taxon>Thalassiosirophycidae</taxon>
        <taxon>Thalassiosirales</taxon>
        <taxon>Skeletonemataceae</taxon>
        <taxon>Skeletonema</taxon>
        <taxon>Skeletonema marinoi-dohrnii complex</taxon>
    </lineage>
</organism>
<accession>A0A7S2LD81</accession>
<protein>
    <submittedName>
        <fullName evidence="1">Uncharacterized protein</fullName>
    </submittedName>
</protein>
<reference evidence="1" key="1">
    <citation type="submission" date="2021-01" db="EMBL/GenBank/DDBJ databases">
        <authorList>
            <person name="Corre E."/>
            <person name="Pelletier E."/>
            <person name="Niang G."/>
            <person name="Scheremetjew M."/>
            <person name="Finn R."/>
            <person name="Kale V."/>
            <person name="Holt S."/>
            <person name="Cochrane G."/>
            <person name="Meng A."/>
            <person name="Brown T."/>
            <person name="Cohen L."/>
        </authorList>
    </citation>
    <scope>NUCLEOTIDE SEQUENCE</scope>
    <source>
        <strain evidence="1">SM1012Den-03</strain>
    </source>
</reference>
<evidence type="ECO:0000313" key="1">
    <source>
        <dbReference type="EMBL" id="CAD9601422.1"/>
    </source>
</evidence>
<name>A0A7S2LD81_9STRA</name>